<dbReference type="Pfam" id="PF08279">
    <property type="entry name" value="HTH_11"/>
    <property type="match status" value="1"/>
</dbReference>
<comment type="caution">
    <text evidence="5">The sequence shown here is derived from an EMBL/GenBank/DDBJ whole genome shotgun (WGS) entry which is preliminary data.</text>
</comment>
<dbReference type="PROSITE" id="PS51000">
    <property type="entry name" value="HTH_DEOR_2"/>
    <property type="match status" value="1"/>
</dbReference>
<dbReference type="PROSITE" id="PS00894">
    <property type="entry name" value="HTH_DEOR_1"/>
    <property type="match status" value="1"/>
</dbReference>
<dbReference type="InterPro" id="IPR001034">
    <property type="entry name" value="DeoR_HTH"/>
</dbReference>
<evidence type="ECO:0000256" key="3">
    <source>
        <dbReference type="ARBA" id="ARBA00023163"/>
    </source>
</evidence>
<dbReference type="InterPro" id="IPR036390">
    <property type="entry name" value="WH_DNA-bd_sf"/>
</dbReference>
<dbReference type="Gene3D" id="1.10.10.10">
    <property type="entry name" value="Winged helix-like DNA-binding domain superfamily/Winged helix DNA-binding domain"/>
    <property type="match status" value="1"/>
</dbReference>
<dbReference type="RefSeq" id="WP_145851746.1">
    <property type="nucleotide sequence ID" value="NZ_RPFW01000001.1"/>
</dbReference>
<dbReference type="OrthoDB" id="3483912at2"/>
<evidence type="ECO:0000313" key="5">
    <source>
        <dbReference type="EMBL" id="TVZ06991.1"/>
    </source>
</evidence>
<gene>
    <name evidence="5" type="ORF">EAS64_06610</name>
</gene>
<protein>
    <submittedName>
        <fullName evidence="5">YafY family transcriptional regulator</fullName>
    </submittedName>
</protein>
<evidence type="ECO:0000259" key="4">
    <source>
        <dbReference type="PROSITE" id="PS51000"/>
    </source>
</evidence>
<dbReference type="GO" id="GO:0003677">
    <property type="term" value="F:DNA binding"/>
    <property type="evidence" value="ECO:0007669"/>
    <property type="project" value="UniProtKB-KW"/>
</dbReference>
<dbReference type="InterPro" id="IPR013196">
    <property type="entry name" value="HTH_11"/>
</dbReference>
<dbReference type="SMART" id="SM00420">
    <property type="entry name" value="HTH_DEOR"/>
    <property type="match status" value="1"/>
</dbReference>
<evidence type="ECO:0000313" key="6">
    <source>
        <dbReference type="Proteomes" id="UP000460272"/>
    </source>
</evidence>
<dbReference type="PROSITE" id="PS52050">
    <property type="entry name" value="WYL"/>
    <property type="match status" value="1"/>
</dbReference>
<evidence type="ECO:0000256" key="1">
    <source>
        <dbReference type="ARBA" id="ARBA00023015"/>
    </source>
</evidence>
<dbReference type="Proteomes" id="UP000460272">
    <property type="component" value="Unassembled WGS sequence"/>
</dbReference>
<dbReference type="InterPro" id="IPR026881">
    <property type="entry name" value="WYL_dom"/>
</dbReference>
<dbReference type="AlphaFoldDB" id="A0A6P2CAL8"/>
<dbReference type="PANTHER" id="PTHR34580:SF3">
    <property type="entry name" value="PROTEIN PAFB"/>
    <property type="match status" value="1"/>
</dbReference>
<dbReference type="InterPro" id="IPR051534">
    <property type="entry name" value="CBASS_pafABC_assoc_protein"/>
</dbReference>
<keyword evidence="6" id="KW-1185">Reference proteome</keyword>
<proteinExistence type="predicted"/>
<organism evidence="5 6">
    <name type="scientific">Trebonia kvetii</name>
    <dbReference type="NCBI Taxonomy" id="2480626"/>
    <lineage>
        <taxon>Bacteria</taxon>
        <taxon>Bacillati</taxon>
        <taxon>Actinomycetota</taxon>
        <taxon>Actinomycetes</taxon>
        <taxon>Streptosporangiales</taxon>
        <taxon>Treboniaceae</taxon>
        <taxon>Trebonia</taxon>
    </lineage>
</organism>
<dbReference type="PIRSF" id="PIRSF016838">
    <property type="entry name" value="PafC"/>
    <property type="match status" value="1"/>
</dbReference>
<dbReference type="InterPro" id="IPR036388">
    <property type="entry name" value="WH-like_DNA-bd_sf"/>
</dbReference>
<dbReference type="GO" id="GO:0003700">
    <property type="term" value="F:DNA-binding transcription factor activity"/>
    <property type="evidence" value="ECO:0007669"/>
    <property type="project" value="InterPro"/>
</dbReference>
<dbReference type="InterPro" id="IPR028349">
    <property type="entry name" value="PafC-like"/>
</dbReference>
<keyword evidence="1" id="KW-0805">Transcription regulation</keyword>
<dbReference type="Pfam" id="PF13280">
    <property type="entry name" value="WYL"/>
    <property type="match status" value="1"/>
</dbReference>
<dbReference type="InterPro" id="IPR018356">
    <property type="entry name" value="Tscrpt_reg_HTH_DeoR_CS"/>
</dbReference>
<dbReference type="InterPro" id="IPR057727">
    <property type="entry name" value="WCX_dom"/>
</dbReference>
<dbReference type="EMBL" id="RPFW01000001">
    <property type="protein sequence ID" value="TVZ06991.1"/>
    <property type="molecule type" value="Genomic_DNA"/>
</dbReference>
<feature type="domain" description="HTH deoR-type" evidence="4">
    <location>
        <begin position="6"/>
        <end position="61"/>
    </location>
</feature>
<dbReference type="Pfam" id="PF25583">
    <property type="entry name" value="WCX"/>
    <property type="match status" value="1"/>
</dbReference>
<sequence length="344" mass="37050">MAKISPSTRSFRLLSLLQNHRYWSGADLAERLGVSARTLRRDVDRLRELGYPVQAHPGVDGGYQLAAGAALPPLVVDDEEAVALAVGLLLATQGGLGAGQAAGDRAADVTVAEASARALAKVVQVMPARLRRRAEAVAAMTEPATWSSAPAGQASAVNPGVLASTALACRDAERIRFDYTAASGERTQRHVEPHRLVTLDRRWYLVGYDLSRLDWRNFRLDRVAGAVEATGARFRPRALPAADAAEFVRKSIATSGPTLYQVEAVIEAPAAAVRERIGRWAAVEEAGRERCRITMTPSDLDWPVIAFGVTGADFHVVSPPELADRVRDWGDRFRRAAGTSEPSA</sequence>
<reference evidence="5 6" key="1">
    <citation type="submission" date="2018-11" db="EMBL/GenBank/DDBJ databases">
        <title>Trebonia kvetii gen.nov., sp.nov., a novel acidophilic actinobacterium, and proposal of the new actinobacterial family Treboniaceae fam. nov.</title>
        <authorList>
            <person name="Rapoport D."/>
            <person name="Sagova-Mareckova M."/>
            <person name="Sedlacek I."/>
            <person name="Provaznik J."/>
            <person name="Kralova S."/>
            <person name="Pavlinic D."/>
            <person name="Benes V."/>
            <person name="Kopecky J."/>
        </authorList>
    </citation>
    <scope>NUCLEOTIDE SEQUENCE [LARGE SCALE GENOMIC DNA]</scope>
    <source>
        <strain evidence="5 6">15Tr583</strain>
    </source>
</reference>
<dbReference type="SUPFAM" id="SSF46785">
    <property type="entry name" value="Winged helix' DNA-binding domain"/>
    <property type="match status" value="1"/>
</dbReference>
<evidence type="ECO:0000256" key="2">
    <source>
        <dbReference type="ARBA" id="ARBA00023125"/>
    </source>
</evidence>
<name>A0A6P2CAL8_9ACTN</name>
<accession>A0A6P2CAL8</accession>
<dbReference type="PANTHER" id="PTHR34580">
    <property type="match status" value="1"/>
</dbReference>
<keyword evidence="3" id="KW-0804">Transcription</keyword>
<keyword evidence="2" id="KW-0238">DNA-binding</keyword>